<dbReference type="AlphaFoldDB" id="A0A7X9RIY2"/>
<evidence type="ECO:0000259" key="1">
    <source>
        <dbReference type="Pfam" id="PF00534"/>
    </source>
</evidence>
<dbReference type="RefSeq" id="WP_168930699.1">
    <property type="nucleotide sequence ID" value="NZ_JABAFV010000005.1"/>
</dbReference>
<dbReference type="Pfam" id="PF00534">
    <property type="entry name" value="Glycos_transf_1"/>
    <property type="match status" value="1"/>
</dbReference>
<comment type="caution">
    <text evidence="2">The sequence shown here is derived from an EMBL/GenBank/DDBJ whole genome shotgun (WGS) entry which is preliminary data.</text>
</comment>
<dbReference type="Proteomes" id="UP000588071">
    <property type="component" value="Unassembled WGS sequence"/>
</dbReference>
<accession>A0A7X9RIY2</accession>
<evidence type="ECO:0000313" key="3">
    <source>
        <dbReference type="Proteomes" id="UP000588071"/>
    </source>
</evidence>
<keyword evidence="2" id="KW-0808">Transferase</keyword>
<dbReference type="EMBL" id="JABAFV010000005">
    <property type="protein sequence ID" value="NME49560.1"/>
    <property type="molecule type" value="Genomic_DNA"/>
</dbReference>
<protein>
    <submittedName>
        <fullName evidence="2">Glycosyltransferase</fullName>
    </submittedName>
</protein>
<name>A0A7X9RIY2_9ENTE</name>
<dbReference type="SUPFAM" id="SSF53756">
    <property type="entry name" value="UDP-Glycosyltransferase/glycogen phosphorylase"/>
    <property type="match status" value="1"/>
</dbReference>
<dbReference type="InterPro" id="IPR001296">
    <property type="entry name" value="Glyco_trans_1"/>
</dbReference>
<sequence length="395" mass="46006">MDKEVIVFIGNFNLKELNAAGKRVQGLADAISNQYEVAFIGCHNSINYEDFKRNDLRAYYPYPSNILSRCKIDKYYKFTVNNLKKIKKIKAIIVYGSPIFSIFPYRLRKWCKKNNIVFISDKSDMIFSTGYNGIYDMIKNIDVRFFNRFVAVKSDGIIAISHKISDYFLEKNCRNIVIVPPVTKKNYKNNIFRKEDPESIKIVYAGVPFNQVRNISTHQMKDRLDWAIEQLISVSKNSAINLSFDIYGITREDYLYSIPKHKDLLKNNNIVRFHGKVTHDVIEECIKNADFTIICREKNLVTDAGFPTKFTESMCLGTPVITTDTSDLDRYIVEGKNAVKIDYGFKNSNIEKLTQLFLDRKKISEMKQYTNAHYCFDPRLYSEDIINLIKNVQMR</sequence>
<reference evidence="2 3" key="1">
    <citation type="submission" date="2020-04" db="EMBL/GenBank/DDBJ databases">
        <authorList>
            <person name="Hitch T.C.A."/>
            <person name="Wylensek D."/>
            <person name="Clavel T."/>
        </authorList>
    </citation>
    <scope>NUCLEOTIDE SEQUENCE [LARGE SCALE GENOMIC DNA]</scope>
    <source>
        <strain evidence="2 3">WCA-380-WT-3C</strain>
    </source>
</reference>
<organism evidence="2 3">
    <name type="scientific">Enterococcus cecorum</name>
    <dbReference type="NCBI Taxonomy" id="44008"/>
    <lineage>
        <taxon>Bacteria</taxon>
        <taxon>Bacillati</taxon>
        <taxon>Bacillota</taxon>
        <taxon>Bacilli</taxon>
        <taxon>Lactobacillales</taxon>
        <taxon>Enterococcaceae</taxon>
        <taxon>Enterococcus</taxon>
    </lineage>
</organism>
<gene>
    <name evidence="2" type="ORF">HF857_04725</name>
</gene>
<evidence type="ECO:0000313" key="2">
    <source>
        <dbReference type="EMBL" id="NME49560.1"/>
    </source>
</evidence>
<feature type="domain" description="Glycosyl transferase family 1" evidence="1">
    <location>
        <begin position="227"/>
        <end position="370"/>
    </location>
</feature>
<proteinExistence type="predicted"/>
<dbReference type="GO" id="GO:0016757">
    <property type="term" value="F:glycosyltransferase activity"/>
    <property type="evidence" value="ECO:0007669"/>
    <property type="project" value="InterPro"/>
</dbReference>
<dbReference type="Gene3D" id="3.40.50.2000">
    <property type="entry name" value="Glycogen Phosphorylase B"/>
    <property type="match status" value="2"/>
</dbReference>